<dbReference type="Proteomes" id="UP000030680">
    <property type="component" value="Unassembled WGS sequence"/>
</dbReference>
<dbReference type="RefSeq" id="XP_005702565.1">
    <property type="nucleotide sequence ID" value="XM_005702508.1"/>
</dbReference>
<gene>
    <name evidence="1" type="ORF">Gasu_63030</name>
</gene>
<proteinExistence type="predicted"/>
<evidence type="ECO:0000313" key="2">
    <source>
        <dbReference type="Proteomes" id="UP000030680"/>
    </source>
</evidence>
<dbReference type="GeneID" id="17085033"/>
<name>M2WQI2_GALSU</name>
<sequence length="78" mass="8900">MHPSELIVTDPNQYREITNSDILPSEILDGEFLVLLFLACERIAVLLSNIKKLVEYILFKLQLSGALVRTKIADWLNT</sequence>
<protein>
    <submittedName>
        <fullName evidence="1">Uncharacterized protein</fullName>
    </submittedName>
</protein>
<evidence type="ECO:0000313" key="1">
    <source>
        <dbReference type="EMBL" id="EME26045.1"/>
    </source>
</evidence>
<dbReference type="EMBL" id="KB454635">
    <property type="protein sequence ID" value="EME26045.1"/>
    <property type="molecule type" value="Genomic_DNA"/>
</dbReference>
<dbReference type="KEGG" id="gsl:Gasu_63030"/>
<organism evidence="1 2">
    <name type="scientific">Galdieria sulphuraria</name>
    <name type="common">Red alga</name>
    <dbReference type="NCBI Taxonomy" id="130081"/>
    <lineage>
        <taxon>Eukaryota</taxon>
        <taxon>Rhodophyta</taxon>
        <taxon>Bangiophyceae</taxon>
        <taxon>Galdieriales</taxon>
        <taxon>Galdieriaceae</taxon>
        <taxon>Galdieria</taxon>
    </lineage>
</organism>
<accession>M2WQI2</accession>
<dbReference type="AlphaFoldDB" id="M2WQI2"/>
<reference evidence="2" key="1">
    <citation type="journal article" date="2013" name="Science">
        <title>Gene transfer from bacteria and archaea facilitated evolution of an extremophilic eukaryote.</title>
        <authorList>
            <person name="Schonknecht G."/>
            <person name="Chen W.H."/>
            <person name="Ternes C.M."/>
            <person name="Barbier G.G."/>
            <person name="Shrestha R.P."/>
            <person name="Stanke M."/>
            <person name="Brautigam A."/>
            <person name="Baker B.J."/>
            <person name="Banfield J.F."/>
            <person name="Garavito R.M."/>
            <person name="Carr K."/>
            <person name="Wilkerson C."/>
            <person name="Rensing S.A."/>
            <person name="Gagneul D."/>
            <person name="Dickenson N.E."/>
            <person name="Oesterhelt C."/>
            <person name="Lercher M.J."/>
            <person name="Weber A.P."/>
        </authorList>
    </citation>
    <scope>NUCLEOTIDE SEQUENCE [LARGE SCALE GENOMIC DNA]</scope>
    <source>
        <strain evidence="2">074W</strain>
    </source>
</reference>
<keyword evidence="2" id="KW-1185">Reference proteome</keyword>
<dbReference type="Gramene" id="EME26045">
    <property type="protein sequence ID" value="EME26045"/>
    <property type="gene ID" value="Gasu_63030"/>
</dbReference>